<sequence>MTKTEIENKIYDLKRAIESCKNVIKANENEIKKLEAEKERPAFERVEKGLRYYCVGVNELGVTVEPHIDNRLIFSDAMFKNNNYFLTKERAEEVADKINFLLKLERLHDIYCLNYAPNWNDGKYKWYVFFDNELESYNFTSDLYWNKKVATYFDSEETAKKVCEILNKELEK</sequence>
<reference evidence="1" key="1">
    <citation type="journal article" date="2021" name="Proc. Natl. Acad. Sci. U.S.A.">
        <title>A Catalog of Tens of Thousands of Viruses from Human Metagenomes Reveals Hidden Associations with Chronic Diseases.</title>
        <authorList>
            <person name="Tisza M.J."/>
            <person name="Buck C.B."/>
        </authorList>
    </citation>
    <scope>NUCLEOTIDE SEQUENCE</scope>
    <source>
        <strain evidence="1">Ctqzz19</strain>
    </source>
</reference>
<proteinExistence type="predicted"/>
<accession>A0A8S5U2D4</accession>
<dbReference type="EMBL" id="BK015988">
    <property type="protein sequence ID" value="DAF88619.1"/>
    <property type="molecule type" value="Genomic_DNA"/>
</dbReference>
<protein>
    <submittedName>
        <fullName evidence="1">Uncharacterized protein</fullName>
    </submittedName>
</protein>
<name>A0A8S5U2D4_9CAUD</name>
<organism evidence="1">
    <name type="scientific">Siphoviridae sp. ctqzz19</name>
    <dbReference type="NCBI Taxonomy" id="2825682"/>
    <lineage>
        <taxon>Viruses</taxon>
        <taxon>Duplodnaviria</taxon>
        <taxon>Heunggongvirae</taxon>
        <taxon>Uroviricota</taxon>
        <taxon>Caudoviricetes</taxon>
    </lineage>
</organism>
<evidence type="ECO:0000313" key="1">
    <source>
        <dbReference type="EMBL" id="DAF88619.1"/>
    </source>
</evidence>